<proteinExistence type="predicted"/>
<organism evidence="1 2">
    <name type="scientific">Trichonephila clavipes</name>
    <name type="common">Golden silk orbweaver</name>
    <name type="synonym">Nephila clavipes</name>
    <dbReference type="NCBI Taxonomy" id="2585209"/>
    <lineage>
        <taxon>Eukaryota</taxon>
        <taxon>Metazoa</taxon>
        <taxon>Ecdysozoa</taxon>
        <taxon>Arthropoda</taxon>
        <taxon>Chelicerata</taxon>
        <taxon>Arachnida</taxon>
        <taxon>Araneae</taxon>
        <taxon>Araneomorphae</taxon>
        <taxon>Entelegynae</taxon>
        <taxon>Araneoidea</taxon>
        <taxon>Nephilidae</taxon>
        <taxon>Trichonephila</taxon>
    </lineage>
</organism>
<dbReference type="Proteomes" id="UP000887159">
    <property type="component" value="Unassembled WGS sequence"/>
</dbReference>
<evidence type="ECO:0000313" key="1">
    <source>
        <dbReference type="EMBL" id="GFY08115.1"/>
    </source>
</evidence>
<evidence type="ECO:0000313" key="2">
    <source>
        <dbReference type="Proteomes" id="UP000887159"/>
    </source>
</evidence>
<dbReference type="EMBL" id="BMAU01021280">
    <property type="protein sequence ID" value="GFY08115.1"/>
    <property type="molecule type" value="Genomic_DNA"/>
</dbReference>
<keyword evidence="2" id="KW-1185">Reference proteome</keyword>
<comment type="caution">
    <text evidence="1">The sequence shown here is derived from an EMBL/GenBank/DDBJ whole genome shotgun (WGS) entry which is preliminary data.</text>
</comment>
<protein>
    <submittedName>
        <fullName evidence="1">Uncharacterized protein</fullName>
    </submittedName>
</protein>
<reference evidence="1" key="1">
    <citation type="submission" date="2020-08" db="EMBL/GenBank/DDBJ databases">
        <title>Multicomponent nature underlies the extraordinary mechanical properties of spider dragline silk.</title>
        <authorList>
            <person name="Kono N."/>
            <person name="Nakamura H."/>
            <person name="Mori M."/>
            <person name="Yoshida Y."/>
            <person name="Ohtoshi R."/>
            <person name="Malay A.D."/>
            <person name="Moran D.A.P."/>
            <person name="Tomita M."/>
            <person name="Numata K."/>
            <person name="Arakawa K."/>
        </authorList>
    </citation>
    <scope>NUCLEOTIDE SEQUENCE</scope>
</reference>
<dbReference type="AlphaFoldDB" id="A0A8X6SBC5"/>
<sequence length="90" mass="10391">MHATQYVLRKRLDVWFAKNERHSMLRDERESNLGASVPLDGRHWPMMNGRLPQLHQMLRFFQRVKFQIGKGGCGGRLQPSFASLSAISLP</sequence>
<accession>A0A8X6SBC5</accession>
<name>A0A8X6SBC5_TRICX</name>
<gene>
    <name evidence="1" type="ORF">TNCV_1355291</name>
</gene>